<sequence>MIDIIKRILAENQYENIKEGKFYHFLRNISGHKDDYYLIYDIGCNESIKQLDEIIIKSESIFQDLLGYSEDVEKNTTALYLLKTDRKIVPSNPLWHRICEIEEMIEYMKRNVILYTEAEYIEVNSIQGNITNEIREYLKSNEHFLRFKDNNNIRYEIFSKLFIKIHCMNYSFESNEFINLDKRIKVAINKSNNKNIIENCEQIFDGLDNIEQEKMSIDTFLENYINYLQTCDDYESVDDLVEKNINLRLQKERIGK</sequence>
<protein>
    <submittedName>
        <fullName evidence="1">Uncharacterized protein</fullName>
    </submittedName>
</protein>
<keyword evidence="2" id="KW-1185">Reference proteome</keyword>
<dbReference type="Proteomes" id="UP000465601">
    <property type="component" value="Unassembled WGS sequence"/>
</dbReference>
<dbReference type="AlphaFoldDB" id="A0A833HM55"/>
<proteinExistence type="predicted"/>
<comment type="caution">
    <text evidence="1">The sequence shown here is derived from an EMBL/GenBank/DDBJ whole genome shotgun (WGS) entry which is preliminary data.</text>
</comment>
<evidence type="ECO:0000313" key="2">
    <source>
        <dbReference type="Proteomes" id="UP000465601"/>
    </source>
</evidence>
<dbReference type="RefSeq" id="WP_151866756.1">
    <property type="nucleotide sequence ID" value="NZ_WBZB01000046.1"/>
</dbReference>
<dbReference type="EMBL" id="WBZB01000046">
    <property type="protein sequence ID" value="KAB3527204.1"/>
    <property type="molecule type" value="Genomic_DNA"/>
</dbReference>
<accession>A0A833HM55</accession>
<dbReference type="Pfam" id="PF20289">
    <property type="entry name" value="MComp1"/>
    <property type="match status" value="1"/>
</dbReference>
<gene>
    <name evidence="1" type="ORF">F8153_12845</name>
</gene>
<name>A0A833HM55_9FIRM</name>
<organism evidence="1 2">
    <name type="scientific">Alkaliphilus serpentinus</name>
    <dbReference type="NCBI Taxonomy" id="1482731"/>
    <lineage>
        <taxon>Bacteria</taxon>
        <taxon>Bacillati</taxon>
        <taxon>Bacillota</taxon>
        <taxon>Clostridia</taxon>
        <taxon>Peptostreptococcales</taxon>
        <taxon>Natronincolaceae</taxon>
        <taxon>Alkaliphilus</taxon>
    </lineage>
</organism>
<dbReference type="InterPro" id="IPR046905">
    <property type="entry name" value="ABC-3C_MC1"/>
</dbReference>
<reference evidence="1 2" key="1">
    <citation type="submission" date="2019-10" db="EMBL/GenBank/DDBJ databases">
        <title>Alkaliphilus serpentinus sp. nov. and Alkaliphilus pronyensis sp. nov., two novel anaerobic alkaliphilic species isolated from the serpentinized-hosted hydrothermal field of the Prony Bay (New Caledonia).</title>
        <authorList>
            <person name="Postec A."/>
        </authorList>
    </citation>
    <scope>NUCLEOTIDE SEQUENCE [LARGE SCALE GENOMIC DNA]</scope>
    <source>
        <strain evidence="1 2">LacT</strain>
    </source>
</reference>
<evidence type="ECO:0000313" key="1">
    <source>
        <dbReference type="EMBL" id="KAB3527204.1"/>
    </source>
</evidence>